<organism evidence="1">
    <name type="scientific">Arundo donax</name>
    <name type="common">Giant reed</name>
    <name type="synonym">Donax arundinaceus</name>
    <dbReference type="NCBI Taxonomy" id="35708"/>
    <lineage>
        <taxon>Eukaryota</taxon>
        <taxon>Viridiplantae</taxon>
        <taxon>Streptophyta</taxon>
        <taxon>Embryophyta</taxon>
        <taxon>Tracheophyta</taxon>
        <taxon>Spermatophyta</taxon>
        <taxon>Magnoliopsida</taxon>
        <taxon>Liliopsida</taxon>
        <taxon>Poales</taxon>
        <taxon>Poaceae</taxon>
        <taxon>PACMAD clade</taxon>
        <taxon>Arundinoideae</taxon>
        <taxon>Arundineae</taxon>
        <taxon>Arundo</taxon>
    </lineage>
</organism>
<accession>A0A0A9G632</accession>
<reference evidence="1" key="1">
    <citation type="submission" date="2014-09" db="EMBL/GenBank/DDBJ databases">
        <authorList>
            <person name="Magalhaes I.L.F."/>
            <person name="Oliveira U."/>
            <person name="Santos F.R."/>
            <person name="Vidigal T.H.D.A."/>
            <person name="Brescovit A.D."/>
            <person name="Santos A.J."/>
        </authorList>
    </citation>
    <scope>NUCLEOTIDE SEQUENCE</scope>
    <source>
        <tissue evidence="1">Shoot tissue taken approximately 20 cm above the soil surface</tissue>
    </source>
</reference>
<proteinExistence type="predicted"/>
<dbReference type="AlphaFoldDB" id="A0A0A9G632"/>
<sequence length="32" mass="3640">MEEVSFHSVHLISHDLCFTVYSFVLVTSIDIA</sequence>
<reference evidence="1" key="2">
    <citation type="journal article" date="2015" name="Data Brief">
        <title>Shoot transcriptome of the giant reed, Arundo donax.</title>
        <authorList>
            <person name="Barrero R.A."/>
            <person name="Guerrero F.D."/>
            <person name="Moolhuijzen P."/>
            <person name="Goolsby J.A."/>
            <person name="Tidwell J."/>
            <person name="Bellgard S.E."/>
            <person name="Bellgard M.I."/>
        </authorList>
    </citation>
    <scope>NUCLEOTIDE SEQUENCE</scope>
    <source>
        <tissue evidence="1">Shoot tissue taken approximately 20 cm above the soil surface</tissue>
    </source>
</reference>
<protein>
    <submittedName>
        <fullName evidence="1">Uncharacterized protein</fullName>
    </submittedName>
</protein>
<name>A0A0A9G632_ARUDO</name>
<dbReference type="EMBL" id="GBRH01179895">
    <property type="protein sequence ID" value="JAE18001.1"/>
    <property type="molecule type" value="Transcribed_RNA"/>
</dbReference>
<evidence type="ECO:0000313" key="1">
    <source>
        <dbReference type="EMBL" id="JAE18001.1"/>
    </source>
</evidence>